<dbReference type="PANTHER" id="PTHR13847">
    <property type="entry name" value="SARCOSINE DEHYDROGENASE-RELATED"/>
    <property type="match status" value="1"/>
</dbReference>
<evidence type="ECO:0000259" key="2">
    <source>
        <dbReference type="Pfam" id="PF01266"/>
    </source>
</evidence>
<dbReference type="InterPro" id="IPR006076">
    <property type="entry name" value="FAD-dep_OxRdtase"/>
</dbReference>
<dbReference type="PANTHER" id="PTHR13847:SF289">
    <property type="entry name" value="GLYCINE OXIDASE"/>
    <property type="match status" value="1"/>
</dbReference>
<dbReference type="Gene3D" id="3.50.50.60">
    <property type="entry name" value="FAD/NAD(P)-binding domain"/>
    <property type="match status" value="2"/>
</dbReference>
<feature type="domain" description="FAD dependent oxidoreductase" evidence="2">
    <location>
        <begin position="5"/>
        <end position="396"/>
    </location>
</feature>
<dbReference type="Pfam" id="PF01266">
    <property type="entry name" value="DAO"/>
    <property type="match status" value="1"/>
</dbReference>
<keyword evidence="1" id="KW-0560">Oxidoreductase</keyword>
<accession>A0A5A9GM77</accession>
<reference evidence="3 4" key="1">
    <citation type="submission" date="2019-08" db="EMBL/GenBank/DDBJ databases">
        <authorList>
            <person name="Grouzdev D."/>
            <person name="Tikhonova E."/>
            <person name="Kravchenko I."/>
        </authorList>
    </citation>
    <scope>NUCLEOTIDE SEQUENCE [LARGE SCALE GENOMIC DNA]</scope>
    <source>
        <strain evidence="3 4">59b</strain>
    </source>
</reference>
<dbReference type="Proteomes" id="UP000324927">
    <property type="component" value="Unassembled WGS sequence"/>
</dbReference>
<evidence type="ECO:0000256" key="1">
    <source>
        <dbReference type="ARBA" id="ARBA00023002"/>
    </source>
</evidence>
<gene>
    <name evidence="3" type="ORF">FZ942_14245</name>
</gene>
<dbReference type="GO" id="GO:0005737">
    <property type="term" value="C:cytoplasm"/>
    <property type="evidence" value="ECO:0007669"/>
    <property type="project" value="TreeGrafter"/>
</dbReference>
<dbReference type="AlphaFoldDB" id="A0A5A9GM77"/>
<name>A0A5A9GM77_AZOLI</name>
<dbReference type="GO" id="GO:0016491">
    <property type="term" value="F:oxidoreductase activity"/>
    <property type="evidence" value="ECO:0007669"/>
    <property type="project" value="UniProtKB-KW"/>
</dbReference>
<evidence type="ECO:0000313" key="4">
    <source>
        <dbReference type="Proteomes" id="UP000324927"/>
    </source>
</evidence>
<dbReference type="EMBL" id="VTTN01000005">
    <property type="protein sequence ID" value="KAA0595568.1"/>
    <property type="molecule type" value="Genomic_DNA"/>
</dbReference>
<dbReference type="Gene3D" id="3.30.9.10">
    <property type="entry name" value="D-Amino Acid Oxidase, subunit A, domain 2"/>
    <property type="match status" value="1"/>
</dbReference>
<dbReference type="OrthoDB" id="9805337at2"/>
<organism evidence="3 4">
    <name type="scientific">Azospirillum lipoferum</name>
    <dbReference type="NCBI Taxonomy" id="193"/>
    <lineage>
        <taxon>Bacteria</taxon>
        <taxon>Pseudomonadati</taxon>
        <taxon>Pseudomonadota</taxon>
        <taxon>Alphaproteobacteria</taxon>
        <taxon>Rhodospirillales</taxon>
        <taxon>Azospirillaceae</taxon>
        <taxon>Azospirillum</taxon>
    </lineage>
</organism>
<dbReference type="InterPro" id="IPR036188">
    <property type="entry name" value="FAD/NAD-bd_sf"/>
</dbReference>
<protein>
    <submittedName>
        <fullName evidence="3">FAD-binding oxidoreductase</fullName>
    </submittedName>
</protein>
<comment type="caution">
    <text evidence="3">The sequence shown here is derived from an EMBL/GenBank/DDBJ whole genome shotgun (WGS) entry which is preliminary data.</text>
</comment>
<dbReference type="RefSeq" id="WP_149231752.1">
    <property type="nucleotide sequence ID" value="NZ_JALJXJ010000006.1"/>
</dbReference>
<sequence length="414" mass="44807">MKQALVLGAGMVGISTALQLQKRGWTVTVVDRRGPGEETSYGNAGIIQCEAVSPYPMPRDIGSLAAVAAGRTNDVHYLAAAMPDHAEALARYWWHSAESRHARISDAYARLIVQATATHEDLMRDCPTDGGMDGLVRRDGYHVLFRRQTLFDKALAAAEENRKRWGVRFKALTPGELARAEPALKQTGVGAIHWLDPWTVSDPGALVAAYGRRFVEAGGRVLEGDARSLTATSQGGWAVETAGGRLEADTAVVALGPWSPELLRPFGLRFPMVRKRGYHRHYTGGGLSLPLLDTGFGYVIAPMKRGLRITTGAQFTHADAPADPVQLERAELGAEGLLDLGMPVEPQPWHGTRPCLPGMLPVIGEAPEHRGLWMNFGHGHQGFTLGPATGRLLAELMSGETPFTDPAAFRPDRH</sequence>
<proteinExistence type="predicted"/>
<keyword evidence="4" id="KW-1185">Reference proteome</keyword>
<evidence type="ECO:0000313" key="3">
    <source>
        <dbReference type="EMBL" id="KAA0595568.1"/>
    </source>
</evidence>
<dbReference type="SUPFAM" id="SSF51905">
    <property type="entry name" value="FAD/NAD(P)-binding domain"/>
    <property type="match status" value="1"/>
</dbReference>